<evidence type="ECO:0000313" key="6">
    <source>
        <dbReference type="EMBL" id="OBX12131.1"/>
    </source>
</evidence>
<evidence type="ECO:0000256" key="1">
    <source>
        <dbReference type="ARBA" id="ARBA00023015"/>
    </source>
</evidence>
<dbReference type="Pfam" id="PF02311">
    <property type="entry name" value="AraC_binding"/>
    <property type="match status" value="1"/>
</dbReference>
<keyword evidence="2" id="KW-0238">DNA-binding</keyword>
<dbReference type="PANTHER" id="PTHR11019">
    <property type="entry name" value="HTH-TYPE TRANSCRIPTIONAL REGULATOR NIMR"/>
    <property type="match status" value="1"/>
</dbReference>
<sequence>MININKKHLKKLETEWKTTLSPLLNSSIPNQLLFSTDITDFSKKTIAHSHTWVQFIYTRTGTVYVEINNQFWHLPPLHGVWIPKNYEHTFWSSEKAEYISININDRFDPYLEHIHCQVVEVSPLIDAYTEYLMQTTKQPTKDLALKEQTFISLLTELAPVNFTLPYPNSPELLTLCRTIQSEPSLPHTPENCAQILNISLSTFIRRFKKETGMTYQEWRQQMRLLHSITRLKKGDNILNIALDSGYSSSSSYIYAFKKHFGVSPTKYINNS</sequence>
<keyword evidence="3" id="KW-0010">Activator</keyword>
<evidence type="ECO:0000256" key="3">
    <source>
        <dbReference type="ARBA" id="ARBA00023159"/>
    </source>
</evidence>
<dbReference type="GO" id="GO:0043565">
    <property type="term" value="F:sequence-specific DNA binding"/>
    <property type="evidence" value="ECO:0007669"/>
    <property type="project" value="InterPro"/>
</dbReference>
<comment type="caution">
    <text evidence="6">The sequence shown here is derived from an EMBL/GenBank/DDBJ whole genome shotgun (WGS) entry which is preliminary data.</text>
</comment>
<name>A0AB36E528_9PAST</name>
<organism evidence="6 7">
    <name type="scientific">Gallibacterium salpingitidis</name>
    <dbReference type="NCBI Taxonomy" id="505341"/>
    <lineage>
        <taxon>Bacteria</taxon>
        <taxon>Pseudomonadati</taxon>
        <taxon>Pseudomonadota</taxon>
        <taxon>Gammaproteobacteria</taxon>
        <taxon>Pasteurellales</taxon>
        <taxon>Pasteurellaceae</taxon>
        <taxon>Gallibacterium</taxon>
    </lineage>
</organism>
<evidence type="ECO:0000313" key="7">
    <source>
        <dbReference type="Proteomes" id="UP000092527"/>
    </source>
</evidence>
<dbReference type="Gene3D" id="1.10.10.60">
    <property type="entry name" value="Homeodomain-like"/>
    <property type="match status" value="2"/>
</dbReference>
<dbReference type="Gene3D" id="2.60.120.10">
    <property type="entry name" value="Jelly Rolls"/>
    <property type="match status" value="1"/>
</dbReference>
<gene>
    <name evidence="6" type="ORF">QV09_00220</name>
</gene>
<dbReference type="InterPro" id="IPR018062">
    <property type="entry name" value="HTH_AraC-typ_CS"/>
</dbReference>
<dbReference type="InterPro" id="IPR003313">
    <property type="entry name" value="AraC-bd"/>
</dbReference>
<proteinExistence type="predicted"/>
<dbReference type="GO" id="GO:0003700">
    <property type="term" value="F:DNA-binding transcription factor activity"/>
    <property type="evidence" value="ECO:0007669"/>
    <property type="project" value="InterPro"/>
</dbReference>
<dbReference type="PANTHER" id="PTHR11019:SF159">
    <property type="entry name" value="TRANSCRIPTIONAL REGULATOR-RELATED"/>
    <property type="match status" value="1"/>
</dbReference>
<dbReference type="SMART" id="SM00342">
    <property type="entry name" value="HTH_ARAC"/>
    <property type="match status" value="1"/>
</dbReference>
<accession>A0AB36E528</accession>
<keyword evidence="1" id="KW-0805">Transcription regulation</keyword>
<dbReference type="PRINTS" id="PR00032">
    <property type="entry name" value="HTHARAC"/>
</dbReference>
<dbReference type="PROSITE" id="PS00041">
    <property type="entry name" value="HTH_ARAC_FAMILY_1"/>
    <property type="match status" value="1"/>
</dbReference>
<keyword evidence="4" id="KW-0804">Transcription</keyword>
<dbReference type="Pfam" id="PF12833">
    <property type="entry name" value="HTH_18"/>
    <property type="match status" value="1"/>
</dbReference>
<dbReference type="AlphaFoldDB" id="A0AB36E528"/>
<dbReference type="SUPFAM" id="SSF46689">
    <property type="entry name" value="Homeodomain-like"/>
    <property type="match status" value="1"/>
</dbReference>
<evidence type="ECO:0000259" key="5">
    <source>
        <dbReference type="PROSITE" id="PS01124"/>
    </source>
</evidence>
<dbReference type="EMBL" id="JTJU01000001">
    <property type="protein sequence ID" value="OBX12131.1"/>
    <property type="molecule type" value="Genomic_DNA"/>
</dbReference>
<dbReference type="Proteomes" id="UP000092527">
    <property type="component" value="Unassembled WGS sequence"/>
</dbReference>
<dbReference type="InterPro" id="IPR011051">
    <property type="entry name" value="RmlC_Cupin_sf"/>
</dbReference>
<evidence type="ECO:0000256" key="4">
    <source>
        <dbReference type="ARBA" id="ARBA00023163"/>
    </source>
</evidence>
<dbReference type="RefSeq" id="WP_066113074.1">
    <property type="nucleotide sequence ID" value="NZ_JTJT01000039.1"/>
</dbReference>
<dbReference type="InterPro" id="IPR014710">
    <property type="entry name" value="RmlC-like_jellyroll"/>
</dbReference>
<evidence type="ECO:0000256" key="2">
    <source>
        <dbReference type="ARBA" id="ARBA00023125"/>
    </source>
</evidence>
<feature type="domain" description="HTH araC/xylS-type" evidence="5">
    <location>
        <begin position="173"/>
        <end position="270"/>
    </location>
</feature>
<reference evidence="6 7" key="1">
    <citation type="submission" date="2014-11" db="EMBL/GenBank/DDBJ databases">
        <title>Pan-genome of Gallibacterium spp.</title>
        <authorList>
            <person name="Kudirkiene E."/>
            <person name="Bojesen A.M."/>
        </authorList>
    </citation>
    <scope>NUCLEOTIDE SEQUENCE [LARGE SCALE GENOMIC DNA]</scope>
    <source>
        <strain evidence="6 7">18469/18</strain>
    </source>
</reference>
<dbReference type="InterPro" id="IPR018060">
    <property type="entry name" value="HTH_AraC"/>
</dbReference>
<dbReference type="InterPro" id="IPR020449">
    <property type="entry name" value="Tscrpt_reg_AraC-type_HTH"/>
</dbReference>
<dbReference type="PROSITE" id="PS01124">
    <property type="entry name" value="HTH_ARAC_FAMILY_2"/>
    <property type="match status" value="1"/>
</dbReference>
<protein>
    <recommendedName>
        <fullName evidence="5">HTH araC/xylS-type domain-containing protein</fullName>
    </recommendedName>
</protein>
<dbReference type="InterPro" id="IPR009057">
    <property type="entry name" value="Homeodomain-like_sf"/>
</dbReference>
<dbReference type="SUPFAM" id="SSF51182">
    <property type="entry name" value="RmlC-like cupins"/>
    <property type="match status" value="1"/>
</dbReference>